<accession>A0ABX4PTW4</accession>
<reference evidence="5 6" key="1">
    <citation type="submission" date="2017-11" db="EMBL/GenBank/DDBJ databases">
        <title>Genome sequencing of a diverse group of Pseudomonas species.</title>
        <authorList>
            <person name="Loper J."/>
        </authorList>
    </citation>
    <scope>NUCLEOTIDE SEQUENCE [LARGE SCALE GENOMIC DNA]</scope>
    <source>
        <strain evidence="5 6">LMG 25716</strain>
    </source>
</reference>
<dbReference type="EMBL" id="PHHE01000001">
    <property type="protein sequence ID" value="PKA68477.1"/>
    <property type="molecule type" value="Genomic_DNA"/>
</dbReference>
<dbReference type="RefSeq" id="WP_238156256.1">
    <property type="nucleotide sequence ID" value="NZ_PHHE01000001.1"/>
</dbReference>
<dbReference type="EC" id="5.1.1.7" evidence="3 4"/>
<feature type="active site" description="Proton acceptor" evidence="3">
    <location>
        <position position="225"/>
    </location>
</feature>
<proteinExistence type="inferred from homology"/>
<keyword evidence="6" id="KW-1185">Reference proteome</keyword>
<organism evidence="5 6">
    <name type="scientific">Pseudomonas baetica</name>
    <dbReference type="NCBI Taxonomy" id="674054"/>
    <lineage>
        <taxon>Bacteria</taxon>
        <taxon>Pseudomonadati</taxon>
        <taxon>Pseudomonadota</taxon>
        <taxon>Gammaproteobacteria</taxon>
        <taxon>Pseudomonadales</taxon>
        <taxon>Pseudomonadaceae</taxon>
        <taxon>Pseudomonas</taxon>
    </lineage>
</organism>
<feature type="binding site" evidence="3">
    <location>
        <position position="20"/>
    </location>
    <ligand>
        <name>substrate</name>
    </ligand>
</feature>
<feature type="binding site" evidence="3">
    <location>
        <begin position="82"/>
        <end position="83"/>
    </location>
    <ligand>
        <name>substrate</name>
    </ligand>
</feature>
<gene>
    <name evidence="3" type="primary">dapF</name>
    <name evidence="5" type="ORF">ATI02_1254</name>
</gene>
<keyword evidence="3" id="KW-0963">Cytoplasm</keyword>
<keyword evidence="3" id="KW-0457">Lysine biosynthesis</keyword>
<comment type="catalytic activity">
    <reaction evidence="3">
        <text>(2S,6S)-2,6-diaminopimelate = meso-2,6-diaminopimelate</text>
        <dbReference type="Rhea" id="RHEA:15393"/>
        <dbReference type="ChEBI" id="CHEBI:57609"/>
        <dbReference type="ChEBI" id="CHEBI:57791"/>
        <dbReference type="EC" id="5.1.1.7"/>
    </reaction>
</comment>
<feature type="site" description="Important for dimerization" evidence="3">
    <location>
        <position position="276"/>
    </location>
</feature>
<comment type="similarity">
    <text evidence="1 3">Belongs to the diaminopimelate epimerase family.</text>
</comment>
<evidence type="ECO:0000313" key="5">
    <source>
        <dbReference type="EMBL" id="PKA68477.1"/>
    </source>
</evidence>
<keyword evidence="3" id="KW-0028">Amino-acid biosynthesis</keyword>
<evidence type="ECO:0000313" key="6">
    <source>
        <dbReference type="Proteomes" id="UP000232455"/>
    </source>
</evidence>
<feature type="active site" description="Proton donor" evidence="3">
    <location>
        <position position="81"/>
    </location>
</feature>
<feature type="binding site" evidence="3">
    <location>
        <position position="166"/>
    </location>
    <ligand>
        <name>substrate</name>
    </ligand>
</feature>
<protein>
    <recommendedName>
        <fullName evidence="3 4">Diaminopimelate epimerase</fullName>
        <shortName evidence="3">DAP epimerase</shortName>
        <ecNumber evidence="3 4">5.1.1.7</ecNumber>
    </recommendedName>
    <alternativeName>
        <fullName evidence="3">PLP-independent amino acid racemase</fullName>
    </alternativeName>
</protein>
<dbReference type="Proteomes" id="UP000232455">
    <property type="component" value="Unassembled WGS sequence"/>
</dbReference>
<keyword evidence="2 3" id="KW-0413">Isomerase</keyword>
<evidence type="ECO:0000256" key="3">
    <source>
        <dbReference type="HAMAP-Rule" id="MF_00197"/>
    </source>
</evidence>
<dbReference type="NCBIfam" id="TIGR00652">
    <property type="entry name" value="DapF"/>
    <property type="match status" value="1"/>
</dbReference>
<comment type="function">
    <text evidence="3">Catalyzes the stereoinversion of LL-2,6-diaminopimelate (L,L-DAP) to meso-diaminopimelate (meso-DAP), a precursor of L-lysine and an essential component of the bacterial peptidoglycan.</text>
</comment>
<feature type="site" description="Could be important to modulate the pK values of the two catalytic cysteine residues" evidence="3">
    <location>
        <position position="168"/>
    </location>
</feature>
<comment type="caution">
    <text evidence="5">The sequence shown here is derived from an EMBL/GenBank/DDBJ whole genome shotgun (WGS) entry which is preliminary data.</text>
</comment>
<dbReference type="SUPFAM" id="SSF54506">
    <property type="entry name" value="Diaminopimelate epimerase-like"/>
    <property type="match status" value="2"/>
</dbReference>
<feature type="site" description="Could be important to modulate the pK values of the two catalytic cysteine residues" evidence="3">
    <location>
        <position position="216"/>
    </location>
</feature>
<dbReference type="HAMAP" id="MF_00197">
    <property type="entry name" value="DAP_epimerase"/>
    <property type="match status" value="1"/>
</dbReference>
<dbReference type="PANTHER" id="PTHR31689:SF0">
    <property type="entry name" value="DIAMINOPIMELATE EPIMERASE"/>
    <property type="match status" value="1"/>
</dbReference>
<dbReference type="Gene3D" id="3.10.310.10">
    <property type="entry name" value="Diaminopimelate Epimerase, Chain A, domain 1"/>
    <property type="match status" value="2"/>
</dbReference>
<dbReference type="PANTHER" id="PTHR31689">
    <property type="entry name" value="DIAMINOPIMELATE EPIMERASE, CHLOROPLASTIC"/>
    <property type="match status" value="1"/>
</dbReference>
<sequence>MHKPADAARLRFSKMHGAGNDMIILDLRDAQDPSRELCKYLANRHKGIGADMVLGVKAARNPSSVASFDIWTAQGESSRQCGNGARCVAAWLVRAGLTDASEFTLDSPSGTHKVRVMEDGNYQISMGAPNFSPAAIPVFGFDEAQSAYQLELAGQHLECSAVSMGNPHAVIEAERNQYEIPAVGSALQNSGYFSPDVNVGFVQLQSRNRIKLKVYEFGAGETLACGSGACAAVAVLARAGRVDSSVEVELPGGTLEVTWERGLSAMYLSGPAEFVFDGELAHAVV</sequence>
<dbReference type="InterPro" id="IPR001653">
    <property type="entry name" value="DAP_epimerase_DapF"/>
</dbReference>
<comment type="pathway">
    <text evidence="3">Amino-acid biosynthesis; L-lysine biosynthesis via DAP pathway; DL-2,6-diaminopimelate from LL-2,6-diaminopimelate: step 1/1.</text>
</comment>
<comment type="subcellular location">
    <subcellularLocation>
        <location evidence="3">Cytoplasm</location>
    </subcellularLocation>
</comment>
<name>A0ABX4PTW4_9PSED</name>
<feature type="binding site" evidence="3">
    <location>
        <begin position="226"/>
        <end position="227"/>
    </location>
    <ligand>
        <name>substrate</name>
    </ligand>
</feature>
<comment type="caution">
    <text evidence="3">Lacks conserved residue(s) required for the propagation of feature annotation.</text>
</comment>
<feature type="binding site" evidence="3">
    <location>
        <position position="198"/>
    </location>
    <ligand>
        <name>substrate</name>
    </ligand>
</feature>
<evidence type="ECO:0000256" key="4">
    <source>
        <dbReference type="NCBIfam" id="TIGR00652"/>
    </source>
</evidence>
<dbReference type="Pfam" id="PF01678">
    <property type="entry name" value="DAP_epimerase"/>
    <property type="match status" value="2"/>
</dbReference>
<evidence type="ECO:0000256" key="2">
    <source>
        <dbReference type="ARBA" id="ARBA00023235"/>
    </source>
</evidence>
<evidence type="ECO:0000256" key="1">
    <source>
        <dbReference type="ARBA" id="ARBA00010219"/>
    </source>
</evidence>
<comment type="subunit">
    <text evidence="3">Homodimer.</text>
</comment>